<protein>
    <submittedName>
        <fullName evidence="1">Uncharacterized protein</fullName>
    </submittedName>
</protein>
<gene>
    <name evidence="1" type="ORF">DPMN_049255</name>
</gene>
<name>A0A9D4CEL9_DREPO</name>
<dbReference type="Proteomes" id="UP000828390">
    <property type="component" value="Unassembled WGS sequence"/>
</dbReference>
<proteinExistence type="predicted"/>
<evidence type="ECO:0000313" key="2">
    <source>
        <dbReference type="Proteomes" id="UP000828390"/>
    </source>
</evidence>
<keyword evidence="2" id="KW-1185">Reference proteome</keyword>
<reference evidence="1" key="2">
    <citation type="submission" date="2020-11" db="EMBL/GenBank/DDBJ databases">
        <authorList>
            <person name="McCartney M.A."/>
            <person name="Auch B."/>
            <person name="Kono T."/>
            <person name="Mallez S."/>
            <person name="Becker A."/>
            <person name="Gohl D.M."/>
            <person name="Silverstein K.A.T."/>
            <person name="Koren S."/>
            <person name="Bechman K.B."/>
            <person name="Herman A."/>
            <person name="Abrahante J.E."/>
            <person name="Garbe J."/>
        </authorList>
    </citation>
    <scope>NUCLEOTIDE SEQUENCE</scope>
    <source>
        <strain evidence="1">Duluth1</strain>
        <tissue evidence="1">Whole animal</tissue>
    </source>
</reference>
<dbReference type="EMBL" id="JAIWYP010000012">
    <property type="protein sequence ID" value="KAH3723467.1"/>
    <property type="molecule type" value="Genomic_DNA"/>
</dbReference>
<sequence>MVWNVQFHGNERNMTHVPLVSMELHRWSRGIRPEAVLCGQIQDASVLCGKRNYKCVLMLAKI</sequence>
<comment type="caution">
    <text evidence="1">The sequence shown here is derived from an EMBL/GenBank/DDBJ whole genome shotgun (WGS) entry which is preliminary data.</text>
</comment>
<accession>A0A9D4CEL9</accession>
<reference evidence="1" key="1">
    <citation type="journal article" date="2019" name="bioRxiv">
        <title>The Genome of the Zebra Mussel, Dreissena polymorpha: A Resource for Invasive Species Research.</title>
        <authorList>
            <person name="McCartney M.A."/>
            <person name="Auch B."/>
            <person name="Kono T."/>
            <person name="Mallez S."/>
            <person name="Zhang Y."/>
            <person name="Obille A."/>
            <person name="Becker A."/>
            <person name="Abrahante J.E."/>
            <person name="Garbe J."/>
            <person name="Badalamenti J.P."/>
            <person name="Herman A."/>
            <person name="Mangelson H."/>
            <person name="Liachko I."/>
            <person name="Sullivan S."/>
            <person name="Sone E.D."/>
            <person name="Koren S."/>
            <person name="Silverstein K.A.T."/>
            <person name="Beckman K.B."/>
            <person name="Gohl D.M."/>
        </authorList>
    </citation>
    <scope>NUCLEOTIDE SEQUENCE</scope>
    <source>
        <strain evidence="1">Duluth1</strain>
        <tissue evidence="1">Whole animal</tissue>
    </source>
</reference>
<evidence type="ECO:0000313" key="1">
    <source>
        <dbReference type="EMBL" id="KAH3723467.1"/>
    </source>
</evidence>
<dbReference type="AlphaFoldDB" id="A0A9D4CEL9"/>
<organism evidence="1 2">
    <name type="scientific">Dreissena polymorpha</name>
    <name type="common">Zebra mussel</name>
    <name type="synonym">Mytilus polymorpha</name>
    <dbReference type="NCBI Taxonomy" id="45954"/>
    <lineage>
        <taxon>Eukaryota</taxon>
        <taxon>Metazoa</taxon>
        <taxon>Spiralia</taxon>
        <taxon>Lophotrochozoa</taxon>
        <taxon>Mollusca</taxon>
        <taxon>Bivalvia</taxon>
        <taxon>Autobranchia</taxon>
        <taxon>Heteroconchia</taxon>
        <taxon>Euheterodonta</taxon>
        <taxon>Imparidentia</taxon>
        <taxon>Neoheterodontei</taxon>
        <taxon>Myida</taxon>
        <taxon>Dreissenoidea</taxon>
        <taxon>Dreissenidae</taxon>
        <taxon>Dreissena</taxon>
    </lineage>
</organism>